<dbReference type="EMBL" id="AP022614">
    <property type="protein sequence ID" value="BBZ47286.1"/>
    <property type="molecule type" value="Genomic_DNA"/>
</dbReference>
<feature type="signal peptide" evidence="1">
    <location>
        <begin position="1"/>
        <end position="32"/>
    </location>
</feature>
<keyword evidence="3" id="KW-1185">Reference proteome</keyword>
<protein>
    <submittedName>
        <fullName evidence="2">Uncharacterized protein</fullName>
    </submittedName>
</protein>
<evidence type="ECO:0000313" key="3">
    <source>
        <dbReference type="Proteomes" id="UP000467105"/>
    </source>
</evidence>
<proteinExistence type="predicted"/>
<dbReference type="AlphaFoldDB" id="A0A7I7YZM1"/>
<name>A0A7I7YZM1_9MYCO</name>
<sequence>MASPRRRYGRVAAGIVGLGLITAACRSAPVSAPTTATPTTAAASASPVVATGLVGKRYCEVLLIQLDAAGLAADVYNSYGLNDCPQQAWSSLDASQIARDNDALTAVLNGPRYWLMDSITKDDVSSETKTFGGIAMRKEATVEVGDPMTAKRPYTPHTVDRRTVFTFNAGRQIYELVEPGGTRWVMQTWSQQKDHALSQADLAALGSRLKLPAGWTYAVTTLSAPLQVISTSTSAQVLQDDLGNSYSKRS</sequence>
<organism evidence="2 3">
    <name type="scientific">Mycobacterium parmense</name>
    <dbReference type="NCBI Taxonomy" id="185642"/>
    <lineage>
        <taxon>Bacteria</taxon>
        <taxon>Bacillati</taxon>
        <taxon>Actinomycetota</taxon>
        <taxon>Actinomycetes</taxon>
        <taxon>Mycobacteriales</taxon>
        <taxon>Mycobacteriaceae</taxon>
        <taxon>Mycobacterium</taxon>
        <taxon>Mycobacterium simiae complex</taxon>
    </lineage>
</organism>
<evidence type="ECO:0000256" key="1">
    <source>
        <dbReference type="SAM" id="SignalP"/>
    </source>
</evidence>
<evidence type="ECO:0000313" key="2">
    <source>
        <dbReference type="EMBL" id="BBZ47286.1"/>
    </source>
</evidence>
<reference evidence="2 3" key="1">
    <citation type="journal article" date="2019" name="Emerg. Microbes Infect.">
        <title>Comprehensive subspecies identification of 175 nontuberculous mycobacteria species based on 7547 genomic profiles.</title>
        <authorList>
            <person name="Matsumoto Y."/>
            <person name="Kinjo T."/>
            <person name="Motooka D."/>
            <person name="Nabeya D."/>
            <person name="Jung N."/>
            <person name="Uechi K."/>
            <person name="Horii T."/>
            <person name="Iida T."/>
            <person name="Fujita J."/>
            <person name="Nakamura S."/>
        </authorList>
    </citation>
    <scope>NUCLEOTIDE SEQUENCE [LARGE SCALE GENOMIC DNA]</scope>
    <source>
        <strain evidence="2 3">JCM 14742</strain>
    </source>
</reference>
<dbReference type="PROSITE" id="PS51257">
    <property type="entry name" value="PROKAR_LIPOPROTEIN"/>
    <property type="match status" value="1"/>
</dbReference>
<accession>A0A7I7YZM1</accession>
<dbReference type="Proteomes" id="UP000467105">
    <property type="component" value="Chromosome"/>
</dbReference>
<feature type="chain" id="PRO_5039628135" evidence="1">
    <location>
        <begin position="33"/>
        <end position="250"/>
    </location>
</feature>
<keyword evidence="1" id="KW-0732">Signal</keyword>
<gene>
    <name evidence="2" type="ORF">MPRM_45670</name>
</gene>
<dbReference type="RefSeq" id="WP_232066688.1">
    <property type="nucleotide sequence ID" value="NZ_AP022614.1"/>
</dbReference>